<name>A0A7S3WYU5_EMIHU</name>
<feature type="transmembrane region" description="Helical" evidence="2">
    <location>
        <begin position="645"/>
        <end position="667"/>
    </location>
</feature>
<feature type="region of interest" description="Disordered" evidence="1">
    <location>
        <begin position="600"/>
        <end position="642"/>
    </location>
</feature>
<accession>A0A7S3WYU5</accession>
<feature type="region of interest" description="Disordered" evidence="1">
    <location>
        <begin position="277"/>
        <end position="314"/>
    </location>
</feature>
<reference evidence="5" key="1">
    <citation type="submission" date="2021-01" db="EMBL/GenBank/DDBJ databases">
        <authorList>
            <person name="Corre E."/>
            <person name="Pelletier E."/>
            <person name="Niang G."/>
            <person name="Scheremetjew M."/>
            <person name="Finn R."/>
            <person name="Kale V."/>
            <person name="Holt S."/>
            <person name="Cochrane G."/>
            <person name="Meng A."/>
            <person name="Brown T."/>
            <person name="Cohen L."/>
        </authorList>
    </citation>
    <scope>NUCLEOTIDE SEQUENCE</scope>
    <source>
        <strain evidence="5">379</strain>
    </source>
</reference>
<feature type="chain" id="PRO_5030643003" description="Rhodanese domain-containing protein" evidence="3">
    <location>
        <begin position="17"/>
        <end position="706"/>
    </location>
</feature>
<dbReference type="PANTHER" id="PTHR45691:SF6">
    <property type="entry name" value="PROTEIN DIAPHANOUS"/>
    <property type="match status" value="1"/>
</dbReference>
<evidence type="ECO:0000256" key="2">
    <source>
        <dbReference type="SAM" id="Phobius"/>
    </source>
</evidence>
<keyword evidence="3" id="KW-0732">Signal</keyword>
<dbReference type="SUPFAM" id="SSF52821">
    <property type="entry name" value="Rhodanese/Cell cycle control phosphatase"/>
    <property type="match status" value="1"/>
</dbReference>
<evidence type="ECO:0000259" key="4">
    <source>
        <dbReference type="PROSITE" id="PS50206"/>
    </source>
</evidence>
<proteinExistence type="predicted"/>
<dbReference type="PROSITE" id="PS50206">
    <property type="entry name" value="RHODANESE_3"/>
    <property type="match status" value="1"/>
</dbReference>
<feature type="compositionally biased region" description="Pro residues" evidence="1">
    <location>
        <begin position="610"/>
        <end position="628"/>
    </location>
</feature>
<gene>
    <name evidence="5" type="ORF">EHUX00137_LOCUS38679</name>
</gene>
<dbReference type="GO" id="GO:0030041">
    <property type="term" value="P:actin filament polymerization"/>
    <property type="evidence" value="ECO:0007669"/>
    <property type="project" value="TreeGrafter"/>
</dbReference>
<keyword evidence="2" id="KW-0812">Transmembrane</keyword>
<dbReference type="SMART" id="SM00450">
    <property type="entry name" value="RHOD"/>
    <property type="match status" value="1"/>
</dbReference>
<dbReference type="AlphaFoldDB" id="A0A7S3WYU5"/>
<evidence type="ECO:0000313" key="5">
    <source>
        <dbReference type="EMBL" id="CAE0584682.1"/>
    </source>
</evidence>
<feature type="signal peptide" evidence="3">
    <location>
        <begin position="1"/>
        <end position="16"/>
    </location>
</feature>
<dbReference type="PANTHER" id="PTHR45691">
    <property type="entry name" value="PROTEIN DIAPHANOUS"/>
    <property type="match status" value="1"/>
</dbReference>
<feature type="region of interest" description="Disordered" evidence="1">
    <location>
        <begin position="669"/>
        <end position="691"/>
    </location>
</feature>
<dbReference type="SUPFAM" id="SSF49503">
    <property type="entry name" value="Cupredoxins"/>
    <property type="match status" value="1"/>
</dbReference>
<evidence type="ECO:0000256" key="3">
    <source>
        <dbReference type="SAM" id="SignalP"/>
    </source>
</evidence>
<keyword evidence="2" id="KW-0472">Membrane</keyword>
<feature type="region of interest" description="Disordered" evidence="1">
    <location>
        <begin position="150"/>
        <end position="170"/>
    </location>
</feature>
<dbReference type="CDD" id="cd00158">
    <property type="entry name" value="RHOD"/>
    <property type="match status" value="1"/>
</dbReference>
<feature type="compositionally biased region" description="Pro residues" evidence="1">
    <location>
        <begin position="153"/>
        <end position="170"/>
    </location>
</feature>
<keyword evidence="2" id="KW-1133">Transmembrane helix</keyword>
<dbReference type="InterPro" id="IPR036873">
    <property type="entry name" value="Rhodanese-like_dom_sf"/>
</dbReference>
<feature type="compositionally biased region" description="Pro residues" evidence="1">
    <location>
        <begin position="278"/>
        <end position="302"/>
    </location>
</feature>
<dbReference type="EMBL" id="HBIR01049556">
    <property type="protein sequence ID" value="CAE0584682.1"/>
    <property type="molecule type" value="Transcribed_RNA"/>
</dbReference>
<dbReference type="GO" id="GO:0005884">
    <property type="term" value="C:actin filament"/>
    <property type="evidence" value="ECO:0007669"/>
    <property type="project" value="TreeGrafter"/>
</dbReference>
<dbReference type="InterPro" id="IPR001763">
    <property type="entry name" value="Rhodanese-like_dom"/>
</dbReference>
<dbReference type="InterPro" id="IPR051412">
    <property type="entry name" value="Formin_Homology_Diaphanous_sf"/>
</dbReference>
<dbReference type="Pfam" id="PF00581">
    <property type="entry name" value="Rhodanese"/>
    <property type="match status" value="1"/>
</dbReference>
<dbReference type="InterPro" id="IPR008972">
    <property type="entry name" value="Cupredoxin"/>
</dbReference>
<feature type="region of interest" description="Disordered" evidence="1">
    <location>
        <begin position="447"/>
        <end position="473"/>
    </location>
</feature>
<organism evidence="5">
    <name type="scientific">Emiliania huxleyi</name>
    <name type="common">Coccolithophore</name>
    <name type="synonym">Pontosphaera huxleyi</name>
    <dbReference type="NCBI Taxonomy" id="2903"/>
    <lineage>
        <taxon>Eukaryota</taxon>
        <taxon>Haptista</taxon>
        <taxon>Haptophyta</taxon>
        <taxon>Prymnesiophyceae</taxon>
        <taxon>Isochrysidales</taxon>
        <taxon>Noelaerhabdaceae</taxon>
        <taxon>Emiliania</taxon>
    </lineage>
</organism>
<dbReference type="Gene3D" id="2.60.40.420">
    <property type="entry name" value="Cupredoxins - blue copper proteins"/>
    <property type="match status" value="1"/>
</dbReference>
<dbReference type="Gene3D" id="3.40.250.10">
    <property type="entry name" value="Rhodanese-like domain"/>
    <property type="match status" value="1"/>
</dbReference>
<protein>
    <recommendedName>
        <fullName evidence="4">Rhodanese domain-containing protein</fullName>
    </recommendedName>
</protein>
<sequence length="706" mass="73036">MLLAASLFATTHVVLQSPTPRTDNEYLYTFDGSCDGAQCDSFCGDAVGTGPVTTLTPGPLTVRWRVAQSHPPYKFRISLNRVPLTDDNFDDPANLLGVHTGTQEYAYDTSHEVIIPETPACEHQPCTLQLYDLYYFVSCANVRIITPSSASVAPPPSRLPPPPPVSSPPVGPRRLAAAVLHNVPLCSSDRPGSASHRTLVIPVDAMAATTDADAAVWTKRLCCVFTWVELAAVSASHMTNYDSSTIAYSGTFQQIAAAAYRDICNMPMGESDCAGCPALPPSPPSPPPPSPPLPSPPSPSPSPSALSSSPPPSQDTAILGAASLIAGSGAASASARLVVGEESSRYWSGVRSSPDSRLEVAVGTSLEFRYNYAHDLWLLPGEKAYRECDFSAATQLAGLGQGGGQGTWPNLYEAVVDRPGVLLLACSVGISRSHCGQGQRIRVVVVPSPPASAPPPPPPPPPPPMPPPPPLLPPYAARKNADGYVTIGPAELKAKLDAGAFGAVVDVRRREEWDAGHIAGATLLASFNTAGFSAAGAEQLEGCKRCAVAVYCNSGRRSKEAAGVLVSAGFTEVYDGLGIVQWLEDGYPLVNTPSAVPPCSTGHASCKAGPPSPPSPAPPRPPSAPPSPWSLAAARRSGGGGTPTGVAAGAAVGGVSAVAIAAAAIALRRRKQRQTGGENGEKAQAQRVADQACEDVLKTGAYAQGV</sequence>
<evidence type="ECO:0000256" key="1">
    <source>
        <dbReference type="SAM" id="MobiDB-lite"/>
    </source>
</evidence>
<feature type="domain" description="Rhodanese" evidence="4">
    <location>
        <begin position="504"/>
        <end position="591"/>
    </location>
</feature>